<evidence type="ECO:0000256" key="1">
    <source>
        <dbReference type="SAM" id="Phobius"/>
    </source>
</evidence>
<dbReference type="EMBL" id="FN545250">
    <property type="protein sequence ID" value="CBA75171.1"/>
    <property type="molecule type" value="Genomic_DNA"/>
</dbReference>
<feature type="transmembrane region" description="Helical" evidence="1">
    <location>
        <begin position="56"/>
        <end position="79"/>
    </location>
</feature>
<feature type="transmembrane region" description="Helical" evidence="1">
    <location>
        <begin position="12"/>
        <end position="41"/>
    </location>
</feature>
<keyword evidence="1" id="KW-0472">Membrane</keyword>
<dbReference type="AlphaFoldDB" id="D2U2D5"/>
<accession>D2U2D5</accession>
<reference evidence="2" key="1">
    <citation type="journal article" date="2010" name="Insect Mol. Biol.">
        <title>The draft genome sequence of Arsenophonus nasoniae, son-killer bacterium of Nasonia vitripennis, reveals genes associated with virulence and symbiosis.</title>
        <authorList>
            <person name="Wilkes T."/>
            <person name="Darby A.C."/>
            <person name="Choi J."/>
            <person name="Colborne J.K."/>
            <person name="Werren J.H."/>
            <person name="Hurst G.D.D."/>
        </authorList>
    </citation>
    <scope>NUCLEOTIDE SEQUENCE</scope>
</reference>
<sequence>MERVYYCKVGATGVIIIDVFSAIKPAIPVIKLAMSLCWWIIKYQTAKFDRWCLRNVLLLILIGHLHWLKLLLMIGLLNYRYQ</sequence>
<protein>
    <submittedName>
        <fullName evidence="2">Uncharacterized protein</fullName>
    </submittedName>
</protein>
<proteinExistence type="predicted"/>
<keyword evidence="1" id="KW-1133">Transmembrane helix</keyword>
<gene>
    <name evidence="2" type="ORF">ARN_27540</name>
</gene>
<evidence type="ECO:0000313" key="2">
    <source>
        <dbReference type="EMBL" id="CBA75171.1"/>
    </source>
</evidence>
<keyword evidence="1" id="KW-0812">Transmembrane</keyword>
<organism evidence="2">
    <name type="scientific">Arsenophonus nasoniae</name>
    <name type="common">son-killer infecting Nasonia vitripennis</name>
    <dbReference type="NCBI Taxonomy" id="638"/>
    <lineage>
        <taxon>Bacteria</taxon>
        <taxon>Pseudomonadati</taxon>
        <taxon>Pseudomonadota</taxon>
        <taxon>Gammaproteobacteria</taxon>
        <taxon>Enterobacterales</taxon>
        <taxon>Morganellaceae</taxon>
        <taxon>Arsenophonus</taxon>
    </lineage>
</organism>
<name>D2U2D5_9GAMM</name>